<dbReference type="Proteomes" id="UP000451471">
    <property type="component" value="Unassembled WGS sequence"/>
</dbReference>
<dbReference type="PANTHER" id="PTHR34236">
    <property type="entry name" value="DIMETHYL SULFOXIDE REDUCTASE TRANSCRIPTIONAL ACTIVATOR"/>
    <property type="match status" value="1"/>
</dbReference>
<keyword evidence="1" id="KW-0805">Transcription regulation</keyword>
<accession>A0A6B0GJJ9</accession>
<evidence type="ECO:0000313" key="6">
    <source>
        <dbReference type="Proteomes" id="UP000451471"/>
    </source>
</evidence>
<dbReference type="Gene3D" id="1.10.10.10">
    <property type="entry name" value="Winged helix-like DNA-binding domain superfamily/Winged helix DNA-binding domain"/>
    <property type="match status" value="1"/>
</dbReference>
<protein>
    <submittedName>
        <fullName evidence="5">Bacterio-opsin activator</fullName>
    </submittedName>
</protein>
<feature type="domain" description="Bacterioopsin transcriptional activator GAF and HTH associated" evidence="4">
    <location>
        <begin position="8"/>
        <end position="139"/>
    </location>
</feature>
<dbReference type="InterPro" id="IPR036388">
    <property type="entry name" value="WH-like_DNA-bd_sf"/>
</dbReference>
<dbReference type="InterPro" id="IPR013324">
    <property type="entry name" value="RNA_pol_sigma_r3/r4-like"/>
</dbReference>
<evidence type="ECO:0000259" key="3">
    <source>
        <dbReference type="Pfam" id="PF04967"/>
    </source>
</evidence>
<evidence type="ECO:0000259" key="4">
    <source>
        <dbReference type="Pfam" id="PF15915"/>
    </source>
</evidence>
<dbReference type="RefSeq" id="WP_158203727.1">
    <property type="nucleotide sequence ID" value="NZ_WSZK01000012.1"/>
</dbReference>
<dbReference type="OrthoDB" id="156233at2157"/>
<dbReference type="InterPro" id="IPR007050">
    <property type="entry name" value="HTH_bacterioopsin"/>
</dbReference>
<evidence type="ECO:0000313" key="5">
    <source>
        <dbReference type="EMBL" id="MWG34017.1"/>
    </source>
</evidence>
<comment type="caution">
    <text evidence="5">The sequence shown here is derived from an EMBL/GenBank/DDBJ whole genome shotgun (WGS) entry which is preliminary data.</text>
</comment>
<dbReference type="PANTHER" id="PTHR34236:SF1">
    <property type="entry name" value="DIMETHYL SULFOXIDE REDUCTASE TRANSCRIPTIONAL ACTIVATOR"/>
    <property type="match status" value="1"/>
</dbReference>
<keyword evidence="6" id="KW-1185">Reference proteome</keyword>
<dbReference type="Pfam" id="PF15915">
    <property type="entry name" value="BAT"/>
    <property type="match status" value="1"/>
</dbReference>
<feature type="domain" description="HTH bat-type" evidence="3">
    <location>
        <begin position="154"/>
        <end position="205"/>
    </location>
</feature>
<dbReference type="SUPFAM" id="SSF88659">
    <property type="entry name" value="Sigma3 and sigma4 domains of RNA polymerase sigma factors"/>
    <property type="match status" value="1"/>
</dbReference>
<evidence type="ECO:0000256" key="1">
    <source>
        <dbReference type="ARBA" id="ARBA00023015"/>
    </source>
</evidence>
<dbReference type="Pfam" id="PF04967">
    <property type="entry name" value="HTH_10"/>
    <property type="match status" value="1"/>
</dbReference>
<dbReference type="EMBL" id="WSZK01000012">
    <property type="protein sequence ID" value="MWG34017.1"/>
    <property type="molecule type" value="Genomic_DNA"/>
</dbReference>
<dbReference type="AlphaFoldDB" id="A0A6B0GJJ9"/>
<evidence type="ECO:0000256" key="2">
    <source>
        <dbReference type="ARBA" id="ARBA00023163"/>
    </source>
</evidence>
<keyword evidence="2" id="KW-0804">Transcription</keyword>
<gene>
    <name evidence="5" type="ORF">GQS65_05850</name>
</gene>
<name>A0A6B0GJJ9_9EURY</name>
<sequence>MTIVVDLTLPGGAFPLGTLLDDDPDAHVELERVVPVGDRLLPFFWVSDGSVEHIESMLAEQAEVGEYELLTTAGDQHLYEVRWNSDLDGIVPAIEDNEGAILNGRGVRGRWELRLRFPDHDRLKAFSERCRESGVRFEVNGVYNPHVPSAKDRLTPKQWETMSVAHELGYFEVPRRATLAELADHFGVSEQAVSQRIRRALNTLLSVHQFEPDTR</sequence>
<reference evidence="5 6" key="1">
    <citation type="submission" date="2019-12" db="EMBL/GenBank/DDBJ databases">
        <title>Halocatena pleomorpha gen. nov. sp. nov., an extremely halophilic archaeon of family Halobacteriaceae isolated from saltpan soil.</title>
        <authorList>
            <person name="Pal Y."/>
            <person name="Verma A."/>
            <person name="Krishnamurthi S."/>
            <person name="Kumar P."/>
        </authorList>
    </citation>
    <scope>NUCLEOTIDE SEQUENCE [LARGE SCALE GENOMIC DNA]</scope>
    <source>
        <strain evidence="5 6">JCM 16495</strain>
    </source>
</reference>
<proteinExistence type="predicted"/>
<dbReference type="InterPro" id="IPR031803">
    <property type="entry name" value="BAT_GAF/HTH-assoc"/>
</dbReference>
<organism evidence="5 6">
    <name type="scientific">Halomarina oriensis</name>
    <dbReference type="NCBI Taxonomy" id="671145"/>
    <lineage>
        <taxon>Archaea</taxon>
        <taxon>Methanobacteriati</taxon>
        <taxon>Methanobacteriota</taxon>
        <taxon>Stenosarchaea group</taxon>
        <taxon>Halobacteria</taxon>
        <taxon>Halobacteriales</taxon>
        <taxon>Natronomonadaceae</taxon>
        <taxon>Halomarina</taxon>
    </lineage>
</organism>